<feature type="chain" id="PRO_5009107621" evidence="8">
    <location>
        <begin position="20"/>
        <end position="345"/>
    </location>
</feature>
<name>A0A1D8H137_9BRAN</name>
<evidence type="ECO:0000259" key="10">
    <source>
        <dbReference type="PROSITE" id="PS50041"/>
    </source>
</evidence>
<protein>
    <submittedName>
        <fullName evidence="11">C-type lectin</fullName>
    </submittedName>
</protein>
<feature type="disulfide bond" evidence="6">
    <location>
        <begin position="50"/>
        <end position="65"/>
    </location>
</feature>
<dbReference type="EMBL" id="KX097068">
    <property type="protein sequence ID" value="AOT86248.1"/>
    <property type="molecule type" value="mRNA"/>
</dbReference>
<keyword evidence="3 7" id="KW-1015">Disulfide bond</keyword>
<dbReference type="SMART" id="SM00034">
    <property type="entry name" value="CLECT"/>
    <property type="match status" value="1"/>
</dbReference>
<dbReference type="GO" id="GO:0005604">
    <property type="term" value="C:basement membrane"/>
    <property type="evidence" value="ECO:0007669"/>
    <property type="project" value="UniProtKB-ARBA"/>
</dbReference>
<dbReference type="Gene3D" id="3.10.100.10">
    <property type="entry name" value="Mannose-Binding Protein A, subunit A"/>
    <property type="match status" value="1"/>
</dbReference>
<dbReference type="SUPFAM" id="SSF57424">
    <property type="entry name" value="LDL receptor-like module"/>
    <property type="match status" value="1"/>
</dbReference>
<dbReference type="Pfam" id="PF24973">
    <property type="entry name" value="EGF_LMN_ATRN"/>
    <property type="match status" value="1"/>
</dbReference>
<dbReference type="InterPro" id="IPR001304">
    <property type="entry name" value="C-type_lectin-like"/>
</dbReference>
<dbReference type="InterPro" id="IPR018378">
    <property type="entry name" value="C-type_lectin_CS"/>
</dbReference>
<evidence type="ECO:0000256" key="1">
    <source>
        <dbReference type="ARBA" id="ARBA00022729"/>
    </source>
</evidence>
<dbReference type="PROSITE" id="PS01209">
    <property type="entry name" value="LDLRA_1"/>
    <property type="match status" value="1"/>
</dbReference>
<sequence>MKTSFLLLLVVATFLSCEGKKSHQLIIQCMYPHALPCTNRVGCITEQERCDGIAQCSDGSDEDNCLAHYAKHGLGLAQPVMKPQAVVTTVQKHHPAPVIMKSHPAPAPVKGQPVMVQPVKGQPVVVQAPKQVVMLQQVVNLACQTGYVMGEDHLCYRFSTDVVKYADAERACAQDGAGLAVLRDEVSHGFVYGFLQAYNPLNPHWIGLDDRMIEGQYVYADGTALGKFNHWDTAQPDDQDMDEDCVQMQGYYWNDRACCEEKHYICQAPPAQQITCFCHNHSNQCNMDGSCADCQHNTMGAHCEMCQPGYAGAATQGTPHDCLPIQTYRVMQVKQPLLVMQPKGK</sequence>
<dbReference type="SMART" id="SM00180">
    <property type="entry name" value="EGF_Lam"/>
    <property type="match status" value="1"/>
</dbReference>
<dbReference type="SUPFAM" id="SSF56436">
    <property type="entry name" value="C-type lectin-like"/>
    <property type="match status" value="1"/>
</dbReference>
<evidence type="ECO:0000256" key="6">
    <source>
        <dbReference type="PROSITE-ProRule" id="PRU00124"/>
    </source>
</evidence>
<dbReference type="InterPro" id="IPR050801">
    <property type="entry name" value="Ca-Dep_Lectins_ImmuneDev"/>
</dbReference>
<keyword evidence="4" id="KW-0325">Glycoprotein</keyword>
<evidence type="ECO:0000256" key="7">
    <source>
        <dbReference type="PROSITE-ProRule" id="PRU00460"/>
    </source>
</evidence>
<dbReference type="Pfam" id="PF00059">
    <property type="entry name" value="Lectin_C"/>
    <property type="match status" value="1"/>
</dbReference>
<dbReference type="CDD" id="cd00112">
    <property type="entry name" value="LDLa"/>
    <property type="match status" value="1"/>
</dbReference>
<dbReference type="Gene3D" id="2.10.25.10">
    <property type="entry name" value="Laminin"/>
    <property type="match status" value="1"/>
</dbReference>
<dbReference type="PROSITE" id="PS51257">
    <property type="entry name" value="PROKAR_LIPOPROTEIN"/>
    <property type="match status" value="1"/>
</dbReference>
<dbReference type="InterPro" id="IPR016187">
    <property type="entry name" value="CTDL_fold"/>
</dbReference>
<evidence type="ECO:0000256" key="8">
    <source>
        <dbReference type="SAM" id="SignalP"/>
    </source>
</evidence>
<dbReference type="PROSITE" id="PS50068">
    <property type="entry name" value="LDLRA_2"/>
    <property type="match status" value="1"/>
</dbReference>
<dbReference type="SUPFAM" id="SSF57196">
    <property type="entry name" value="EGF/Laminin"/>
    <property type="match status" value="1"/>
</dbReference>
<organism evidence="11">
    <name type="scientific">Branchiostoma japonicum</name>
    <name type="common">Japanese lancelet</name>
    <dbReference type="NCBI Taxonomy" id="373177"/>
    <lineage>
        <taxon>Eukaryota</taxon>
        <taxon>Metazoa</taxon>
        <taxon>Chordata</taxon>
        <taxon>Cephalochordata</taxon>
        <taxon>Leptocardii</taxon>
        <taxon>Amphioxiformes</taxon>
        <taxon>Branchiostomatidae</taxon>
        <taxon>Branchiostoma</taxon>
    </lineage>
</organism>
<evidence type="ECO:0000256" key="4">
    <source>
        <dbReference type="ARBA" id="ARBA00023180"/>
    </source>
</evidence>
<keyword evidence="11" id="KW-0430">Lectin</keyword>
<dbReference type="SMART" id="SM00192">
    <property type="entry name" value="LDLa"/>
    <property type="match status" value="1"/>
</dbReference>
<dbReference type="PROSITE" id="PS00615">
    <property type="entry name" value="C_TYPE_LECTIN_1"/>
    <property type="match status" value="1"/>
</dbReference>
<feature type="signal peptide" evidence="8">
    <location>
        <begin position="1"/>
        <end position="19"/>
    </location>
</feature>
<dbReference type="InterPro" id="IPR023415">
    <property type="entry name" value="LDLR_class-A_CS"/>
</dbReference>
<feature type="domain" description="Laminin EGF-like" evidence="9">
    <location>
        <begin position="276"/>
        <end position="324"/>
    </location>
</feature>
<dbReference type="PANTHER" id="PTHR22801">
    <property type="entry name" value="LITHOSTATHINE"/>
    <property type="match status" value="1"/>
</dbReference>
<evidence type="ECO:0000256" key="2">
    <source>
        <dbReference type="ARBA" id="ARBA00022737"/>
    </source>
</evidence>
<reference evidence="11" key="1">
    <citation type="journal article" date="2016" name="Gene">
        <title>A new LDLa domain-containing C-type lectin with bacterial agglutinating and binding activity in amphioxus.</title>
        <authorList>
            <person name="Qu B."/>
            <person name="Yang S."/>
            <person name="Ma Z."/>
            <person name="Gao Z."/>
            <person name="Zhang S."/>
        </authorList>
    </citation>
    <scope>NUCLEOTIDE SEQUENCE</scope>
</reference>
<evidence type="ECO:0000256" key="5">
    <source>
        <dbReference type="ARBA" id="ARBA00023292"/>
    </source>
</evidence>
<dbReference type="InterPro" id="IPR056863">
    <property type="entry name" value="LMN_ATRN_NET-like_EGF"/>
</dbReference>
<comment type="caution">
    <text evidence="7">Lacks conserved residue(s) required for the propagation of feature annotation.</text>
</comment>
<evidence type="ECO:0000259" key="9">
    <source>
        <dbReference type="PROSITE" id="PS50027"/>
    </source>
</evidence>
<dbReference type="AlphaFoldDB" id="A0A1D8H137"/>
<evidence type="ECO:0000256" key="3">
    <source>
        <dbReference type="ARBA" id="ARBA00023157"/>
    </source>
</evidence>
<keyword evidence="2" id="KW-0677">Repeat</keyword>
<dbReference type="PROSITE" id="PS50041">
    <property type="entry name" value="C_TYPE_LECTIN_2"/>
    <property type="match status" value="1"/>
</dbReference>
<feature type="domain" description="C-type lectin" evidence="10">
    <location>
        <begin position="155"/>
        <end position="267"/>
    </location>
</feature>
<dbReference type="CDD" id="cd00037">
    <property type="entry name" value="CLECT"/>
    <property type="match status" value="1"/>
</dbReference>
<keyword evidence="1 8" id="KW-0732">Signal</keyword>
<dbReference type="PROSITE" id="PS50027">
    <property type="entry name" value="EGF_LAM_2"/>
    <property type="match status" value="1"/>
</dbReference>
<dbReference type="InterPro" id="IPR002172">
    <property type="entry name" value="LDrepeatLR_classA_rpt"/>
</dbReference>
<dbReference type="InterPro" id="IPR016186">
    <property type="entry name" value="C-type_lectin-like/link_sf"/>
</dbReference>
<dbReference type="GO" id="GO:0030246">
    <property type="term" value="F:carbohydrate binding"/>
    <property type="evidence" value="ECO:0007669"/>
    <property type="project" value="UniProtKB-KW"/>
</dbReference>
<dbReference type="PROSITE" id="PS01248">
    <property type="entry name" value="EGF_LAM_1"/>
    <property type="match status" value="1"/>
</dbReference>
<dbReference type="FunFam" id="2.10.25.10:FF:000188">
    <property type="entry name" value="Laminin subunit gamma 2"/>
    <property type="match status" value="1"/>
</dbReference>
<dbReference type="Gene3D" id="4.10.400.10">
    <property type="entry name" value="Low-density Lipoprotein Receptor"/>
    <property type="match status" value="1"/>
</dbReference>
<dbReference type="Pfam" id="PF00057">
    <property type="entry name" value="Ldl_recept_a"/>
    <property type="match status" value="1"/>
</dbReference>
<proteinExistence type="evidence at transcript level"/>
<accession>A0A1D8H137</accession>
<dbReference type="InterPro" id="IPR002049">
    <property type="entry name" value="LE_dom"/>
</dbReference>
<dbReference type="CDD" id="cd00055">
    <property type="entry name" value="EGF_Lam"/>
    <property type="match status" value="1"/>
</dbReference>
<keyword evidence="5 7" id="KW-0424">Laminin EGF-like domain</keyword>
<feature type="disulfide bond" evidence="7">
    <location>
        <begin position="294"/>
        <end position="303"/>
    </location>
</feature>
<dbReference type="PANTHER" id="PTHR22801:SF63">
    <property type="entry name" value="C-TYPE LECTIN DOMAIN-CONTAINING PROTEIN"/>
    <property type="match status" value="1"/>
</dbReference>
<dbReference type="InterPro" id="IPR036055">
    <property type="entry name" value="LDL_receptor-like_sf"/>
</dbReference>
<evidence type="ECO:0000313" key="11">
    <source>
        <dbReference type="EMBL" id="AOT86248.1"/>
    </source>
</evidence>